<evidence type="ECO:0000313" key="3">
    <source>
        <dbReference type="Proteomes" id="UP000249619"/>
    </source>
</evidence>
<evidence type="ECO:0000313" key="2">
    <source>
        <dbReference type="EMBL" id="RAR14242.1"/>
    </source>
</evidence>
<keyword evidence="3" id="KW-1185">Reference proteome</keyword>
<protein>
    <submittedName>
        <fullName evidence="2">Uncharacterized protein</fullName>
    </submittedName>
</protein>
<comment type="caution">
    <text evidence="2">The sequence shown here is derived from an EMBL/GenBank/DDBJ whole genome shotgun (WGS) entry which is preliminary data.</text>
</comment>
<feature type="region of interest" description="Disordered" evidence="1">
    <location>
        <begin position="132"/>
        <end position="159"/>
    </location>
</feature>
<name>A0A364NAF2_STELY</name>
<dbReference type="OrthoDB" id="3690312at2759"/>
<proteinExistence type="predicted"/>
<reference evidence="3" key="1">
    <citation type="submission" date="2018-05" db="EMBL/GenBank/DDBJ databases">
        <title>Draft genome sequence of Stemphylium lycopersici strain CIDEFI 213.</title>
        <authorList>
            <person name="Medina R."/>
            <person name="Franco M.E.E."/>
            <person name="Lucentini C.G."/>
            <person name="Saparrat M.C.N."/>
            <person name="Balatti P.A."/>
        </authorList>
    </citation>
    <scope>NUCLEOTIDE SEQUENCE [LARGE SCALE GENOMIC DNA]</scope>
    <source>
        <strain evidence="3">CIDEFI 213</strain>
    </source>
</reference>
<evidence type="ECO:0000256" key="1">
    <source>
        <dbReference type="SAM" id="MobiDB-lite"/>
    </source>
</evidence>
<dbReference type="AlphaFoldDB" id="A0A364NAF2"/>
<sequence>MGDSMMMDAPWSAKGGRTSVTLIKSLPSRSELLSRPPWSLQRATHDVLACGERLTSWERKLVLLASRYPENFDPITGAFSLARTARGGELPNEWERDLVLAALMYPFDLDEAESKLYFASYKPLRNLNLALPFRPSTNQGSPSGKNPTQTAAMPSRQKKTPYLRFIPDSPRSYSAEDAFHFHNLKKRILSNAHACYAHRFPKADRFDLITSSTTPTGHLGSVEFRCALISRMRPARSSTGLKRI</sequence>
<gene>
    <name evidence="2" type="ORF">DDE83_002354</name>
</gene>
<dbReference type="EMBL" id="QGDH01000024">
    <property type="protein sequence ID" value="RAR14242.1"/>
    <property type="molecule type" value="Genomic_DNA"/>
</dbReference>
<feature type="compositionally biased region" description="Polar residues" evidence="1">
    <location>
        <begin position="135"/>
        <end position="152"/>
    </location>
</feature>
<accession>A0A364NAF2</accession>
<dbReference type="Proteomes" id="UP000249619">
    <property type="component" value="Unassembled WGS sequence"/>
</dbReference>
<organism evidence="2 3">
    <name type="scientific">Stemphylium lycopersici</name>
    <name type="common">Tomato gray leaf spot disease fungus</name>
    <name type="synonym">Thyrospora lycopersici</name>
    <dbReference type="NCBI Taxonomy" id="183478"/>
    <lineage>
        <taxon>Eukaryota</taxon>
        <taxon>Fungi</taxon>
        <taxon>Dikarya</taxon>
        <taxon>Ascomycota</taxon>
        <taxon>Pezizomycotina</taxon>
        <taxon>Dothideomycetes</taxon>
        <taxon>Pleosporomycetidae</taxon>
        <taxon>Pleosporales</taxon>
        <taxon>Pleosporineae</taxon>
        <taxon>Pleosporaceae</taxon>
        <taxon>Stemphylium</taxon>
    </lineage>
</organism>